<keyword evidence="3" id="KW-0347">Helicase</keyword>
<keyword evidence="2" id="KW-0812">Transmembrane</keyword>
<evidence type="ECO:0000313" key="3">
    <source>
        <dbReference type="EMBL" id="SFA51275.1"/>
    </source>
</evidence>
<keyword evidence="3" id="KW-0378">Hydrolase</keyword>
<evidence type="ECO:0000256" key="1">
    <source>
        <dbReference type="SAM" id="MobiDB-lite"/>
    </source>
</evidence>
<evidence type="ECO:0000313" key="4">
    <source>
        <dbReference type="Proteomes" id="UP000182312"/>
    </source>
</evidence>
<dbReference type="GO" id="GO:0004386">
    <property type="term" value="F:helicase activity"/>
    <property type="evidence" value="ECO:0007669"/>
    <property type="project" value="UniProtKB-KW"/>
</dbReference>
<sequence length="452" mass="49942">MPTPPSEYRYPCENCGASLEFSPGQQSLVCPYCGHKQEIGPGPSRAPGRQPRQGPWGESAILLDPSTGRALQWDAGHKAPQLGEVPLAQGLSLDRDSDLTESHRTLSCPNCGARIEITSERHATTCPFCATPVVTDTGTSRFLKPQGVLPFVITEAQAKAALEDWLRGLWFAPSGLTAYARRGKKMNGIYSPFWTFDADTASRYSGARGDWYYETVHVTREINGRKQRVAQQVRRTRWSPVSGRVARDFDDVLVLATSSLPRRITDALTPWDLSHLMPYRPDYLAGFLAEGYTVPLAAGHEIARQEMAGVIAMDVRRDIGGDEQRINAVQTDYRDETFKHILLPVWTAAYRYNRKSYRFVVNGQSGRVQGERPWSVWKIALAVLLALVLLAGLLALNEKSGFLRIGRAGDAATQVTAGLPMKSLPPHGSYRYQRTLSDTAAIAGPARREEAT</sequence>
<keyword evidence="2" id="KW-1133">Transmembrane helix</keyword>
<keyword evidence="3" id="KW-0547">Nucleotide-binding</keyword>
<accession>A0A1I0THQ9</accession>
<organism evidence="3 4">
    <name type="scientific">Paracoccus halophilus</name>
    <dbReference type="NCBI Taxonomy" id="376733"/>
    <lineage>
        <taxon>Bacteria</taxon>
        <taxon>Pseudomonadati</taxon>
        <taxon>Pseudomonadota</taxon>
        <taxon>Alphaproteobacteria</taxon>
        <taxon>Rhodobacterales</taxon>
        <taxon>Paracoccaceae</taxon>
        <taxon>Paracoccus</taxon>
    </lineage>
</organism>
<protein>
    <submittedName>
        <fullName evidence="3">Replication restart DNA helicase PriA</fullName>
    </submittedName>
</protein>
<feature type="transmembrane region" description="Helical" evidence="2">
    <location>
        <begin position="374"/>
        <end position="396"/>
    </location>
</feature>
<dbReference type="Proteomes" id="UP000182312">
    <property type="component" value="Unassembled WGS sequence"/>
</dbReference>
<evidence type="ECO:0000256" key="2">
    <source>
        <dbReference type="SAM" id="Phobius"/>
    </source>
</evidence>
<name>A0A1I0THQ9_9RHOB</name>
<gene>
    <name evidence="3" type="ORF">SAMN04487972_10894</name>
</gene>
<dbReference type="AlphaFoldDB" id="A0A1I0THQ9"/>
<dbReference type="Gene3D" id="2.20.28.30">
    <property type="entry name" value="RNA polymerase ii, chain L"/>
    <property type="match status" value="2"/>
</dbReference>
<dbReference type="EMBL" id="FOJO01000008">
    <property type="protein sequence ID" value="SFA51275.1"/>
    <property type="molecule type" value="Genomic_DNA"/>
</dbReference>
<proteinExistence type="predicted"/>
<keyword evidence="2" id="KW-0472">Membrane</keyword>
<keyword evidence="3" id="KW-0067">ATP-binding</keyword>
<dbReference type="PANTHER" id="PTHR37826:SF3">
    <property type="entry name" value="J DOMAIN-CONTAINING PROTEIN"/>
    <property type="match status" value="1"/>
</dbReference>
<reference evidence="3 4" key="1">
    <citation type="submission" date="2016-10" db="EMBL/GenBank/DDBJ databases">
        <authorList>
            <person name="de Groot N.N."/>
        </authorList>
    </citation>
    <scope>NUCLEOTIDE SEQUENCE [LARGE SCALE GENOMIC DNA]</scope>
    <source>
        <strain evidence="3 4">CGMCC 1.6117</strain>
    </source>
</reference>
<dbReference type="RefSeq" id="WP_052081359.1">
    <property type="nucleotide sequence ID" value="NZ_FOJO01000008.1"/>
</dbReference>
<dbReference type="PANTHER" id="PTHR37826">
    <property type="entry name" value="FLOTILLIN BAND_7_5 DOMAIN PROTEIN"/>
    <property type="match status" value="1"/>
</dbReference>
<feature type="region of interest" description="Disordered" evidence="1">
    <location>
        <begin position="37"/>
        <end position="57"/>
    </location>
</feature>